<name>A0A229T6L5_9PSEU</name>
<evidence type="ECO:0000313" key="2">
    <source>
        <dbReference type="Proteomes" id="UP000215199"/>
    </source>
</evidence>
<reference evidence="2" key="1">
    <citation type="submission" date="2017-07" db="EMBL/GenBank/DDBJ databases">
        <title>Comparative genome mining reveals phylogenetic distribution patterns of secondary metabolites in Amycolatopsis.</title>
        <authorList>
            <person name="Adamek M."/>
            <person name="Alanjary M."/>
            <person name="Sales-Ortells H."/>
            <person name="Goodfellow M."/>
            <person name="Bull A.T."/>
            <person name="Kalinowski J."/>
            <person name="Ziemert N."/>
        </authorList>
    </citation>
    <scope>NUCLEOTIDE SEQUENCE [LARGE SCALE GENOMIC DNA]</scope>
    <source>
        <strain evidence="2">H5</strain>
    </source>
</reference>
<evidence type="ECO:0000313" key="1">
    <source>
        <dbReference type="EMBL" id="OXM66885.1"/>
    </source>
</evidence>
<protein>
    <submittedName>
        <fullName evidence="1">Uncharacterized protein</fullName>
    </submittedName>
</protein>
<accession>A0A229T6L5</accession>
<comment type="caution">
    <text evidence="1">The sequence shown here is derived from an EMBL/GenBank/DDBJ whole genome shotgun (WGS) entry which is preliminary data.</text>
</comment>
<organism evidence="1 2">
    <name type="scientific">Amycolatopsis vastitatis</name>
    <dbReference type="NCBI Taxonomy" id="1905142"/>
    <lineage>
        <taxon>Bacteria</taxon>
        <taxon>Bacillati</taxon>
        <taxon>Actinomycetota</taxon>
        <taxon>Actinomycetes</taxon>
        <taxon>Pseudonocardiales</taxon>
        <taxon>Pseudonocardiaceae</taxon>
        <taxon>Amycolatopsis</taxon>
    </lineage>
</organism>
<dbReference type="Proteomes" id="UP000215199">
    <property type="component" value="Unassembled WGS sequence"/>
</dbReference>
<dbReference type="RefSeq" id="WP_093948890.1">
    <property type="nucleotide sequence ID" value="NZ_NMUL01000016.1"/>
</dbReference>
<dbReference type="OrthoDB" id="3618043at2"/>
<proteinExistence type="predicted"/>
<gene>
    <name evidence="1" type="ORF">CF165_19105</name>
</gene>
<keyword evidence="2" id="KW-1185">Reference proteome</keyword>
<sequence length="226" mass="24861">MNLERFADGHLTEVTTDGSRVSLRLEAYVEYRLVPGEVSVVEVFELAADRADLETAGAPVADHTIEEPSWWEEGGRTTVELFAPLRIRVTAAAFDLELLRTERRPVLPRPSANACTFLIRPPIDPAEAGAVWRTLGGPAGTPADPDGWFLQRRDRLASSPTGVFCTTAAGRVTLERHDADDELWRAARLLGRHASRVRSGNCVFGPADWVAWVTTGTLPPVERLRP</sequence>
<dbReference type="EMBL" id="NMUL01000016">
    <property type="protein sequence ID" value="OXM66885.1"/>
    <property type="molecule type" value="Genomic_DNA"/>
</dbReference>
<dbReference type="AlphaFoldDB" id="A0A229T6L5"/>